<dbReference type="FunCoup" id="A0A3B5Q3S9">
    <property type="interactions" value="68"/>
</dbReference>
<feature type="compositionally biased region" description="Polar residues" evidence="1">
    <location>
        <begin position="126"/>
        <end position="137"/>
    </location>
</feature>
<dbReference type="KEGG" id="xma:111611958"/>
<dbReference type="GeneTree" id="ENSGT00530000068920"/>
<organism evidence="2 3">
    <name type="scientific">Xiphophorus maculatus</name>
    <name type="common">Southern platyfish</name>
    <name type="synonym">Platypoecilus maculatus</name>
    <dbReference type="NCBI Taxonomy" id="8083"/>
    <lineage>
        <taxon>Eukaryota</taxon>
        <taxon>Metazoa</taxon>
        <taxon>Chordata</taxon>
        <taxon>Craniata</taxon>
        <taxon>Vertebrata</taxon>
        <taxon>Euteleostomi</taxon>
        <taxon>Actinopterygii</taxon>
        <taxon>Neopterygii</taxon>
        <taxon>Teleostei</taxon>
        <taxon>Neoteleostei</taxon>
        <taxon>Acanthomorphata</taxon>
        <taxon>Ovalentaria</taxon>
        <taxon>Atherinomorphae</taxon>
        <taxon>Cyprinodontiformes</taxon>
        <taxon>Poeciliidae</taxon>
        <taxon>Poeciliinae</taxon>
        <taxon>Xiphophorus</taxon>
    </lineage>
</organism>
<dbReference type="STRING" id="8083.ENSXMAP00000024681"/>
<evidence type="ECO:0000313" key="2">
    <source>
        <dbReference type="Ensembl" id="ENSXMAP00000024681.1"/>
    </source>
</evidence>
<feature type="compositionally biased region" description="Polar residues" evidence="1">
    <location>
        <begin position="431"/>
        <end position="454"/>
    </location>
</feature>
<feature type="compositionally biased region" description="Polar residues" evidence="1">
    <location>
        <begin position="1"/>
        <end position="14"/>
    </location>
</feature>
<protein>
    <submittedName>
        <fullName evidence="2">Uncharacterized LOC111611958</fullName>
    </submittedName>
</protein>
<reference evidence="2" key="3">
    <citation type="submission" date="2025-08" db="UniProtKB">
        <authorList>
            <consortium name="Ensembl"/>
        </authorList>
    </citation>
    <scope>IDENTIFICATION</scope>
    <source>
        <strain evidence="2">JP 163 A</strain>
    </source>
</reference>
<feature type="region of interest" description="Disordered" evidence="1">
    <location>
        <begin position="1"/>
        <end position="158"/>
    </location>
</feature>
<reference evidence="3" key="2">
    <citation type="journal article" date="2013" name="Nat. Genet.">
        <title>The genome of the platyfish, Xiphophorus maculatus, provides insights into evolutionary adaptation and several complex traits.</title>
        <authorList>
            <person name="Schartl M."/>
            <person name="Walter R.B."/>
            <person name="Shen Y."/>
            <person name="Garcia T."/>
            <person name="Catchen J."/>
            <person name="Amores A."/>
            <person name="Braasch I."/>
            <person name="Chalopin D."/>
            <person name="Volff J.N."/>
            <person name="Lesch K.P."/>
            <person name="Bisazza A."/>
            <person name="Minx P."/>
            <person name="Hillier L."/>
            <person name="Wilson R.K."/>
            <person name="Fuerstenberg S."/>
            <person name="Boore J."/>
            <person name="Searle S."/>
            <person name="Postlethwait J.H."/>
            <person name="Warren W.C."/>
        </authorList>
    </citation>
    <scope>NUCLEOTIDE SEQUENCE [LARGE SCALE GENOMIC DNA]</scope>
    <source>
        <strain evidence="3">JP 163 A</strain>
    </source>
</reference>
<dbReference type="Ensembl" id="ENSXMAT00000037635.1">
    <property type="protein sequence ID" value="ENSXMAP00000024681.1"/>
    <property type="gene ID" value="ENSXMAG00000024756.1"/>
</dbReference>
<feature type="compositionally biased region" description="Basic and acidic residues" evidence="1">
    <location>
        <begin position="47"/>
        <end position="59"/>
    </location>
</feature>
<evidence type="ECO:0000313" key="3">
    <source>
        <dbReference type="Proteomes" id="UP000002852"/>
    </source>
</evidence>
<keyword evidence="3" id="KW-1185">Reference proteome</keyword>
<dbReference type="OMA" id="LHFEESM"/>
<feature type="compositionally biased region" description="Basic and acidic residues" evidence="1">
    <location>
        <begin position="140"/>
        <end position="156"/>
    </location>
</feature>
<proteinExistence type="predicted"/>
<sequence length="622" mass="68916">MSSSPVLRQQSQNKIRSDFLRMKSEHNIQQPEPKLSEVMSSLHLSKKGAENKDPIEAGRKPPLQPGGSRLPVLAKSLKLQVPPVFKESHSKWEEKPLDGKTKRKACTRPVPFNFSQRRTTRRGTENSEPLTAPQSRTRGNRPEHSSFKTPSKHQDLVKNSGKSLGKAVVNATHFSRQPSPKLKTLAHLKNPTSTSGKIANQNVSITSDQAHLHPEVSLDAPKTSAAHQSMSLTTQASCSNPLNEKSENCQPGHAVLLNILRDEGVFRASQAVVTPKHSKQYNYLPQRVSVKKTQQKEGAFAGPVRSVGFLPDATALRSILQNEGMKDAMSRNSVCPPGRGTSIYSAQRVPVKKSCPNSTSCTVAAVFKETAKTKWSPQRVCNTKHQPMSAMKWYLSPCGTVGHASYKRNIHPRQEEVVQKLFDDPEDDQITAGTDNNPSAKSEQISVPSSSNKPPTEEKAETGRRNGDDEEDVEKMKTFLHAPPRESVIFFSTGKKLMRALRFENQEASAQRDQVLSEQKKFTTAQSDVSEPTQQSNSVVQRLRSDFVTQKPCSLNPAVAMLRKRFPPLEELRMDEEVATYTSASVPGASEFVHSRCGNPLASVLHFEESMRFVPIDSQHEG</sequence>
<reference evidence="3" key="1">
    <citation type="submission" date="2012-01" db="EMBL/GenBank/DDBJ databases">
        <authorList>
            <person name="Walter R."/>
            <person name="Schartl M."/>
            <person name="Warren W."/>
        </authorList>
    </citation>
    <scope>NUCLEOTIDE SEQUENCE [LARGE SCALE GENOMIC DNA]</scope>
    <source>
        <strain evidence="3">JP 163 A</strain>
    </source>
</reference>
<dbReference type="RefSeq" id="XP_023206912.1">
    <property type="nucleotide sequence ID" value="XM_023351144.1"/>
</dbReference>
<dbReference type="OrthoDB" id="8722817at2759"/>
<feature type="compositionally biased region" description="Basic and acidic residues" evidence="1">
    <location>
        <begin position="455"/>
        <end position="467"/>
    </location>
</feature>
<reference evidence="2" key="4">
    <citation type="submission" date="2025-09" db="UniProtKB">
        <authorList>
            <consortium name="Ensembl"/>
        </authorList>
    </citation>
    <scope>IDENTIFICATION</scope>
    <source>
        <strain evidence="2">JP 163 A</strain>
    </source>
</reference>
<dbReference type="CTD" id="10024"/>
<dbReference type="GeneID" id="111611958"/>
<feature type="compositionally biased region" description="Basic and acidic residues" evidence="1">
    <location>
        <begin position="86"/>
        <end position="100"/>
    </location>
</feature>
<accession>A0A3B5Q3S9</accession>
<dbReference type="RefSeq" id="XP_023206976.1">
    <property type="nucleotide sequence ID" value="XM_023351208.1"/>
</dbReference>
<dbReference type="AlphaFoldDB" id="A0A3B5Q3S9"/>
<evidence type="ECO:0000256" key="1">
    <source>
        <dbReference type="SAM" id="MobiDB-lite"/>
    </source>
</evidence>
<feature type="region of interest" description="Disordered" evidence="1">
    <location>
        <begin position="426"/>
        <end position="472"/>
    </location>
</feature>
<dbReference type="InParanoid" id="A0A3B5Q3S9"/>
<name>A0A3B5Q3S9_XIPMA</name>
<dbReference type="Proteomes" id="UP000002852">
    <property type="component" value="Unassembled WGS sequence"/>
</dbReference>
<feature type="compositionally biased region" description="Basic and acidic residues" evidence="1">
    <location>
        <begin position="15"/>
        <end position="26"/>
    </location>
</feature>